<evidence type="ECO:0000313" key="2">
    <source>
        <dbReference type="Proteomes" id="UP000026915"/>
    </source>
</evidence>
<proteinExistence type="predicted"/>
<accession>A0A061DHJ2</accession>
<reference evidence="1 2" key="1">
    <citation type="journal article" date="2013" name="Genome Biol.">
        <title>The genome sequence of the most widely cultivated cacao type and its use to identify candidate genes regulating pod color.</title>
        <authorList>
            <person name="Motamayor J.C."/>
            <person name="Mockaitis K."/>
            <person name="Schmutz J."/>
            <person name="Haiminen N."/>
            <person name="Iii D.L."/>
            <person name="Cornejo O."/>
            <person name="Findley S.D."/>
            <person name="Zheng P."/>
            <person name="Utro F."/>
            <person name="Royaert S."/>
            <person name="Saski C."/>
            <person name="Jenkins J."/>
            <person name="Podicheti R."/>
            <person name="Zhao M."/>
            <person name="Scheffler B.E."/>
            <person name="Stack J.C."/>
            <person name="Feltus F.A."/>
            <person name="Mustiga G.M."/>
            <person name="Amores F."/>
            <person name="Phillips W."/>
            <person name="Marelli J.P."/>
            <person name="May G.D."/>
            <person name="Shapiro H."/>
            <person name="Ma J."/>
            <person name="Bustamante C.D."/>
            <person name="Schnell R.J."/>
            <person name="Main D."/>
            <person name="Gilbert D."/>
            <person name="Parida L."/>
            <person name="Kuhn D.N."/>
        </authorList>
    </citation>
    <scope>NUCLEOTIDE SEQUENCE [LARGE SCALE GENOMIC DNA]</scope>
    <source>
        <strain evidence="2">cv. Matina 1-6</strain>
    </source>
</reference>
<dbReference type="InParanoid" id="A0A061DHJ2"/>
<evidence type="ECO:0000313" key="1">
    <source>
        <dbReference type="EMBL" id="EOX91226.1"/>
    </source>
</evidence>
<dbReference type="AlphaFoldDB" id="A0A061DHJ2"/>
<name>A0A061DHJ2_THECC</name>
<dbReference type="EMBL" id="CM001879">
    <property type="protein sequence ID" value="EOX91226.1"/>
    <property type="molecule type" value="Genomic_DNA"/>
</dbReference>
<dbReference type="Proteomes" id="UP000026915">
    <property type="component" value="Chromosome 1"/>
</dbReference>
<keyword evidence="2" id="KW-1185">Reference proteome</keyword>
<organism evidence="1 2">
    <name type="scientific">Theobroma cacao</name>
    <name type="common">Cacao</name>
    <name type="synonym">Cocoa</name>
    <dbReference type="NCBI Taxonomy" id="3641"/>
    <lineage>
        <taxon>Eukaryota</taxon>
        <taxon>Viridiplantae</taxon>
        <taxon>Streptophyta</taxon>
        <taxon>Embryophyta</taxon>
        <taxon>Tracheophyta</taxon>
        <taxon>Spermatophyta</taxon>
        <taxon>Magnoliopsida</taxon>
        <taxon>eudicotyledons</taxon>
        <taxon>Gunneridae</taxon>
        <taxon>Pentapetalae</taxon>
        <taxon>rosids</taxon>
        <taxon>malvids</taxon>
        <taxon>Malvales</taxon>
        <taxon>Malvaceae</taxon>
        <taxon>Byttnerioideae</taxon>
        <taxon>Theobroma</taxon>
    </lineage>
</organism>
<dbReference type="Gramene" id="EOX91226">
    <property type="protein sequence ID" value="EOX91226"/>
    <property type="gene ID" value="TCM_000478"/>
</dbReference>
<dbReference type="HOGENOM" id="CLU_2487893_0_0_1"/>
<protein>
    <submittedName>
        <fullName evidence="1">Uncharacterized protein</fullName>
    </submittedName>
</protein>
<gene>
    <name evidence="1" type="ORF">TCM_000478</name>
</gene>
<sequence>MWHAEQGFIMLFQENFSSDRVPCTFRRVNFIIVSPHGPRHAWEFSASYTHAKISENLNHRLSAMVMNRSMTLQPGIEASRANLLARY</sequence>